<organism evidence="2 3">
    <name type="scientific">candidate division WOR-1 bacterium DG_54_3</name>
    <dbReference type="NCBI Taxonomy" id="1703775"/>
    <lineage>
        <taxon>Bacteria</taxon>
        <taxon>Bacillati</taxon>
        <taxon>Saganbacteria</taxon>
    </lineage>
</organism>
<proteinExistence type="predicted"/>
<evidence type="ECO:0000313" key="3">
    <source>
        <dbReference type="Proteomes" id="UP000051861"/>
    </source>
</evidence>
<keyword evidence="1" id="KW-1133">Transmembrane helix</keyword>
<sequence>MRVQSNFANISRISNFKAGLRKVFLNPKFNLGRILFGGLAITGLTAMAGYTTGILPGMGIVAVVEGIRALRGRNVNKIV</sequence>
<gene>
    <name evidence="2" type="ORF">AMJ44_08790</name>
</gene>
<keyword evidence="1" id="KW-0472">Membrane</keyword>
<feature type="transmembrane region" description="Helical" evidence="1">
    <location>
        <begin position="34"/>
        <end position="64"/>
    </location>
</feature>
<comment type="caution">
    <text evidence="2">The sequence shown here is derived from an EMBL/GenBank/DDBJ whole genome shotgun (WGS) entry which is preliminary data.</text>
</comment>
<keyword evidence="1" id="KW-0812">Transmembrane</keyword>
<dbReference type="AlphaFoldDB" id="A0A0S7XUN9"/>
<protein>
    <submittedName>
        <fullName evidence="2">Uncharacterized protein</fullName>
    </submittedName>
</protein>
<accession>A0A0S7XUN9</accession>
<name>A0A0S7XUN9_UNCSA</name>
<dbReference type="EMBL" id="LIZX01000088">
    <property type="protein sequence ID" value="KPJ66176.1"/>
    <property type="molecule type" value="Genomic_DNA"/>
</dbReference>
<evidence type="ECO:0000256" key="1">
    <source>
        <dbReference type="SAM" id="Phobius"/>
    </source>
</evidence>
<evidence type="ECO:0000313" key="2">
    <source>
        <dbReference type="EMBL" id="KPJ66176.1"/>
    </source>
</evidence>
<reference evidence="2 3" key="1">
    <citation type="journal article" date="2015" name="Microbiome">
        <title>Genomic resolution of linkages in carbon, nitrogen, and sulfur cycling among widespread estuary sediment bacteria.</title>
        <authorList>
            <person name="Baker B.J."/>
            <person name="Lazar C.S."/>
            <person name="Teske A.P."/>
            <person name="Dick G.J."/>
        </authorList>
    </citation>
    <scope>NUCLEOTIDE SEQUENCE [LARGE SCALE GENOMIC DNA]</scope>
    <source>
        <strain evidence="2">DG_54_3</strain>
    </source>
</reference>
<dbReference type="Proteomes" id="UP000051861">
    <property type="component" value="Unassembled WGS sequence"/>
</dbReference>